<proteinExistence type="predicted"/>
<feature type="region of interest" description="Disordered" evidence="1">
    <location>
        <begin position="1"/>
        <end position="147"/>
    </location>
</feature>
<evidence type="ECO:0000256" key="1">
    <source>
        <dbReference type="SAM" id="MobiDB-lite"/>
    </source>
</evidence>
<dbReference type="STRING" id="145854.GA0074692_4296"/>
<keyword evidence="3" id="KW-1185">Reference proteome</keyword>
<dbReference type="AlphaFoldDB" id="A0A1C6T3A5"/>
<evidence type="ECO:0000313" key="2">
    <source>
        <dbReference type="EMBL" id="SCL36221.1"/>
    </source>
</evidence>
<accession>A0A1C6T3A5</accession>
<reference evidence="3" key="1">
    <citation type="submission" date="2016-06" db="EMBL/GenBank/DDBJ databases">
        <authorList>
            <person name="Varghese N."/>
            <person name="Submissions Spin"/>
        </authorList>
    </citation>
    <scope>NUCLEOTIDE SEQUENCE [LARGE SCALE GENOMIC DNA]</scope>
    <source>
        <strain evidence="3">DSM 43817</strain>
    </source>
</reference>
<feature type="region of interest" description="Disordered" evidence="1">
    <location>
        <begin position="166"/>
        <end position="306"/>
    </location>
</feature>
<dbReference type="Proteomes" id="UP000198959">
    <property type="component" value="Unassembled WGS sequence"/>
</dbReference>
<dbReference type="EMBL" id="FMHW01000002">
    <property type="protein sequence ID" value="SCL36221.1"/>
    <property type="molecule type" value="Genomic_DNA"/>
</dbReference>
<feature type="compositionally biased region" description="Low complexity" evidence="1">
    <location>
        <begin position="341"/>
        <end position="356"/>
    </location>
</feature>
<evidence type="ECO:0008006" key="4">
    <source>
        <dbReference type="Google" id="ProtNLM"/>
    </source>
</evidence>
<feature type="region of interest" description="Disordered" evidence="1">
    <location>
        <begin position="318"/>
        <end position="363"/>
    </location>
</feature>
<feature type="compositionally biased region" description="Low complexity" evidence="1">
    <location>
        <begin position="256"/>
        <end position="270"/>
    </location>
</feature>
<evidence type="ECO:0000313" key="3">
    <source>
        <dbReference type="Proteomes" id="UP000198959"/>
    </source>
</evidence>
<sequence length="363" mass="37745">MDALPQRRAAGDEQPDEVDPQPTMPRLTGPEAWATHPQVPPPVSAPPVSGPPVSAPPVSGPPVSAPPVSGPPARPVPLVPPTPAPPAWPPVAGPEREAPTPPVPERLAAALDMTTELPRVPRSADEPPVATGAAERPVSAPDQQRYADETMELPIFRELESAWFRTRRPVNDETAGGTRTSPGGLDEARTQQLATVEQGRPPAQNPAATTGNAPMATNTGGTSRDNGAATNGSDRSTYAESLAGRRTPQPPGGWQTAADDGWRAATAATDVPVVETTQTGLPKRRPMAQLVPGSIEKPAASVQRRTPEAVRGLLSAYHRGVQRGRSNHADGHSSGLEVTPGGQQSSQSGSGLQAGSRQKEQEG</sequence>
<feature type="compositionally biased region" description="Polar residues" evidence="1">
    <location>
        <begin position="206"/>
        <end position="239"/>
    </location>
</feature>
<feature type="compositionally biased region" description="Pro residues" evidence="1">
    <location>
        <begin position="38"/>
        <end position="92"/>
    </location>
</feature>
<gene>
    <name evidence="2" type="ORF">GA0074692_4296</name>
</gene>
<protein>
    <recommendedName>
        <fullName evidence="4">ATPase</fullName>
    </recommendedName>
</protein>
<organism evidence="2 3">
    <name type="scientific">Micromonospora pallida</name>
    <dbReference type="NCBI Taxonomy" id="145854"/>
    <lineage>
        <taxon>Bacteria</taxon>
        <taxon>Bacillati</taxon>
        <taxon>Actinomycetota</taxon>
        <taxon>Actinomycetes</taxon>
        <taxon>Micromonosporales</taxon>
        <taxon>Micromonosporaceae</taxon>
        <taxon>Micromonospora</taxon>
    </lineage>
</organism>
<name>A0A1C6T3A5_9ACTN</name>